<dbReference type="InterPro" id="IPR043749">
    <property type="entry name" value="DUF5694"/>
</dbReference>
<evidence type="ECO:0000313" key="3">
    <source>
        <dbReference type="Proteomes" id="UP000030341"/>
    </source>
</evidence>
<sequence>MNKILLVLLAIATPFSLLAEEQTHNDPAKVMLMGVFHFANPQADKVKTKQINVMTAENQAYLTSLTKRLSEFKPTVVLLEYNKKYQQQTQQEYAQYLKGQFDLKSNEIYQLGFRVAKQAGLSEVHLYDEQEVHWQAKPLFEYMAKHDSETEKAFNTFIAKLTQDMEQNQLTKSLKELLLMSNSPEWDNLNKSLYFRTNHVGAGNGFEGADAAASWWHRNFRMYANIQHYAQPGERVLVIGGQGHTSIFRDFLNLDSQREAVDVIQYIK</sequence>
<keyword evidence="3" id="KW-1185">Reference proteome</keyword>
<keyword evidence="1" id="KW-0732">Signal</keyword>
<dbReference type="eggNOG" id="ENOG5032SV6">
    <property type="taxonomic scope" value="Bacteria"/>
</dbReference>
<reference evidence="2 3" key="1">
    <citation type="submission" date="2014-11" db="EMBL/GenBank/DDBJ databases">
        <title>Complete Genome Sequence of Pseudoalteromonas sp. Strain OCN003 Isolated from Kaneohe Bay, Oahu, Hawaii.</title>
        <authorList>
            <person name="Beurmann S."/>
            <person name="Videau P."/>
            <person name="Ushijima B."/>
            <person name="Smith A.M."/>
            <person name="Aeby G.S."/>
            <person name="Callahan S.M."/>
            <person name="Belcaid M."/>
        </authorList>
    </citation>
    <scope>NUCLEOTIDE SEQUENCE [LARGE SCALE GENOMIC DNA]</scope>
    <source>
        <strain evidence="2 3">OCN003</strain>
    </source>
</reference>
<evidence type="ECO:0008006" key="4">
    <source>
        <dbReference type="Google" id="ProtNLM"/>
    </source>
</evidence>
<dbReference type="STRING" id="1348114.OM33_20790"/>
<organism evidence="2 3">
    <name type="scientific">Pseudoalteromonas piratica</name>
    <dbReference type="NCBI Taxonomy" id="1348114"/>
    <lineage>
        <taxon>Bacteria</taxon>
        <taxon>Pseudomonadati</taxon>
        <taxon>Pseudomonadota</taxon>
        <taxon>Gammaproteobacteria</taxon>
        <taxon>Alteromonadales</taxon>
        <taxon>Pseudoalteromonadaceae</taxon>
        <taxon>Pseudoalteromonas</taxon>
    </lineage>
</organism>
<dbReference type="Proteomes" id="UP000030341">
    <property type="component" value="Chromosome 2"/>
</dbReference>
<gene>
    <name evidence="2" type="ORF">OM33_20790</name>
</gene>
<evidence type="ECO:0000313" key="2">
    <source>
        <dbReference type="EMBL" id="AIY67463.1"/>
    </source>
</evidence>
<dbReference type="OrthoDB" id="69432at2"/>
<dbReference type="Pfam" id="PF18950">
    <property type="entry name" value="DUF5694"/>
    <property type="match status" value="1"/>
</dbReference>
<accession>A0A0A7ELN9</accession>
<dbReference type="EMBL" id="CP009889">
    <property type="protein sequence ID" value="AIY67463.1"/>
    <property type="molecule type" value="Genomic_DNA"/>
</dbReference>
<name>A0A0A7ELN9_9GAMM</name>
<dbReference type="AlphaFoldDB" id="A0A0A7ELN9"/>
<dbReference type="HOGENOM" id="CLU_070500_1_0_6"/>
<evidence type="ECO:0000256" key="1">
    <source>
        <dbReference type="SAM" id="SignalP"/>
    </source>
</evidence>
<feature type="chain" id="PRO_5002028085" description="Haem-binding uptake Tiki superfamily ChaN domain-containing protein" evidence="1">
    <location>
        <begin position="20"/>
        <end position="268"/>
    </location>
</feature>
<feature type="signal peptide" evidence="1">
    <location>
        <begin position="1"/>
        <end position="19"/>
    </location>
</feature>
<protein>
    <recommendedName>
        <fullName evidence="4">Haem-binding uptake Tiki superfamily ChaN domain-containing protein</fullName>
    </recommendedName>
</protein>
<dbReference type="RefSeq" id="WP_040136475.1">
    <property type="nucleotide sequence ID" value="NZ_CP009889.1"/>
</dbReference>
<dbReference type="KEGG" id="pseo:OM33_20790"/>
<proteinExistence type="predicted"/>